<evidence type="ECO:0000256" key="3">
    <source>
        <dbReference type="HAMAP-Rule" id="MF_00632"/>
    </source>
</evidence>
<dbReference type="EMBL" id="JAGSOH010000014">
    <property type="protein sequence ID" value="MBR7826184.1"/>
    <property type="molecule type" value="Genomic_DNA"/>
</dbReference>
<dbReference type="Gene3D" id="3.30.70.990">
    <property type="entry name" value="YajQ-like, domain 2"/>
    <property type="match status" value="1"/>
</dbReference>
<dbReference type="Pfam" id="PF04461">
    <property type="entry name" value="YajQ"/>
    <property type="match status" value="1"/>
</dbReference>
<comment type="function">
    <text evidence="3">Nucleotide-binding protein.</text>
</comment>
<dbReference type="HAMAP" id="MF_00632">
    <property type="entry name" value="UPF0234"/>
    <property type="match status" value="1"/>
</dbReference>
<dbReference type="FunFam" id="3.30.70.860:FF:000004">
    <property type="entry name" value="UPF0234 protein AWC22_11905"/>
    <property type="match status" value="1"/>
</dbReference>
<evidence type="ECO:0000313" key="5">
    <source>
        <dbReference type="Proteomes" id="UP000676325"/>
    </source>
</evidence>
<evidence type="ECO:0000256" key="1">
    <source>
        <dbReference type="ARBA" id="ARBA00022741"/>
    </source>
</evidence>
<dbReference type="PANTHER" id="PTHR30476:SF0">
    <property type="entry name" value="UPF0234 PROTEIN YAJQ"/>
    <property type="match status" value="1"/>
</dbReference>
<dbReference type="InterPro" id="IPR036183">
    <property type="entry name" value="YajQ-like_sf"/>
</dbReference>
<accession>A0A941IGJ0</accession>
<name>A0A941IGJ0_9ACTN</name>
<keyword evidence="1 3" id="KW-0547">Nucleotide-binding</keyword>
<dbReference type="CDD" id="cd11740">
    <property type="entry name" value="YajQ_like"/>
    <property type="match status" value="1"/>
</dbReference>
<comment type="caution">
    <text evidence="4">The sequence shown here is derived from an EMBL/GenBank/DDBJ whole genome shotgun (WGS) entry which is preliminary data.</text>
</comment>
<dbReference type="SUPFAM" id="SSF89963">
    <property type="entry name" value="YajQ-like"/>
    <property type="match status" value="2"/>
</dbReference>
<proteinExistence type="inferred from homology"/>
<protein>
    <recommendedName>
        <fullName evidence="3">Nucleotide-binding protein KDK95_07715</fullName>
    </recommendedName>
</protein>
<dbReference type="InterPro" id="IPR007551">
    <property type="entry name" value="YajQ/Smlt4090-like"/>
</dbReference>
<sequence>MASESSFDVVSKVDRQEVDNALGQTGRELSQRFDFKNTGATIAWSGEKIEMRAGTEERVKAVLDVFKDKLIKRGISLKTLEASEPAASGKEYKISAEVTEGISQDNAKKVAKLIRDEGPKGVKAQIQGDELRVSSKSRDDLQAVIALLKGQDFDFAVQFTNYR</sequence>
<dbReference type="PANTHER" id="PTHR30476">
    <property type="entry name" value="UPF0234 PROTEIN YAJQ"/>
    <property type="match status" value="1"/>
</dbReference>
<dbReference type="InterPro" id="IPR035570">
    <property type="entry name" value="UPF0234_N"/>
</dbReference>
<dbReference type="InterPro" id="IPR035571">
    <property type="entry name" value="UPF0234-like_C"/>
</dbReference>
<dbReference type="AlphaFoldDB" id="A0A941IGJ0"/>
<dbReference type="NCBIfam" id="NF003819">
    <property type="entry name" value="PRK05412.1"/>
    <property type="match status" value="1"/>
</dbReference>
<evidence type="ECO:0000256" key="2">
    <source>
        <dbReference type="ARBA" id="ARBA00093450"/>
    </source>
</evidence>
<dbReference type="GO" id="GO:0000166">
    <property type="term" value="F:nucleotide binding"/>
    <property type="evidence" value="ECO:0007669"/>
    <property type="project" value="UniProtKB-UniRule"/>
</dbReference>
<reference evidence="4" key="1">
    <citation type="submission" date="2021-04" db="EMBL/GenBank/DDBJ databases">
        <title>Genome based classification of Actinospica acidithermotolerans sp. nov., an actinobacterium isolated from an Indonesian hot spring.</title>
        <authorList>
            <person name="Kusuma A.B."/>
            <person name="Putra K.E."/>
            <person name="Nafisah S."/>
            <person name="Loh J."/>
            <person name="Nouioui I."/>
            <person name="Goodfellow M."/>
        </authorList>
    </citation>
    <scope>NUCLEOTIDE SEQUENCE</scope>
    <source>
        <strain evidence="4">MGRD01-02</strain>
    </source>
</reference>
<dbReference type="GO" id="GO:0005829">
    <property type="term" value="C:cytosol"/>
    <property type="evidence" value="ECO:0007669"/>
    <property type="project" value="TreeGrafter"/>
</dbReference>
<dbReference type="Gene3D" id="3.30.70.860">
    <property type="match status" value="1"/>
</dbReference>
<keyword evidence="5" id="KW-1185">Reference proteome</keyword>
<evidence type="ECO:0000313" key="4">
    <source>
        <dbReference type="EMBL" id="MBR7826184.1"/>
    </source>
</evidence>
<dbReference type="Proteomes" id="UP000676325">
    <property type="component" value="Unassembled WGS sequence"/>
</dbReference>
<comment type="similarity">
    <text evidence="2 3">Belongs to the YajQ family.</text>
</comment>
<organism evidence="4 5">
    <name type="scientific">Actinospica acidithermotolerans</name>
    <dbReference type="NCBI Taxonomy" id="2828514"/>
    <lineage>
        <taxon>Bacteria</taxon>
        <taxon>Bacillati</taxon>
        <taxon>Actinomycetota</taxon>
        <taxon>Actinomycetes</taxon>
        <taxon>Catenulisporales</taxon>
        <taxon>Actinospicaceae</taxon>
        <taxon>Actinospica</taxon>
    </lineage>
</organism>
<gene>
    <name evidence="4" type="ORF">KDK95_07715</name>
</gene>
<dbReference type="RefSeq" id="WP_212517337.1">
    <property type="nucleotide sequence ID" value="NZ_JAGSOH010000014.1"/>
</dbReference>